<dbReference type="AlphaFoldDB" id="A0A931NER7"/>
<protein>
    <submittedName>
        <fullName evidence="1">Uncharacterized protein</fullName>
    </submittedName>
</protein>
<keyword evidence="2" id="KW-1185">Reference proteome</keyword>
<evidence type="ECO:0000313" key="1">
    <source>
        <dbReference type="EMBL" id="MBH9553984.1"/>
    </source>
</evidence>
<dbReference type="RefSeq" id="WP_198101604.1">
    <property type="nucleotide sequence ID" value="NZ_JAEDAL010000008.1"/>
</dbReference>
<dbReference type="EMBL" id="JAEDAL010000008">
    <property type="protein sequence ID" value="MBH9553984.1"/>
    <property type="molecule type" value="Genomic_DNA"/>
</dbReference>
<evidence type="ECO:0000313" key="2">
    <source>
        <dbReference type="Proteomes" id="UP000620139"/>
    </source>
</evidence>
<reference evidence="1" key="1">
    <citation type="submission" date="2020-12" db="EMBL/GenBank/DDBJ databases">
        <title>The genome sequence of Inhella sp. 4Y17.</title>
        <authorList>
            <person name="Liu Y."/>
        </authorList>
    </citation>
    <scope>NUCLEOTIDE SEQUENCE</scope>
    <source>
        <strain evidence="1">4Y10</strain>
    </source>
</reference>
<dbReference type="Proteomes" id="UP000620139">
    <property type="component" value="Unassembled WGS sequence"/>
</dbReference>
<gene>
    <name evidence="1" type="ORF">I7X43_14145</name>
</gene>
<sequence>MSLDFDEYADGPPNLLQDFTAVTAALRTQARIAKLAVQMDEAISSRPTEQLWMSIQNTLLERALLGETSAFMPLRSDMGVRLKDLGYRLRFHRRDLEQETYLRERVTEDGHRFARALEVLDQRSDVIKALFNQTPQSCPAFIQQVDACLQEPRASEVLIGRLSGYQLAKHLTLSRFEYLFEDAIQARRSMFANRARLNEAVELSAYMPPDVAEGYIVDWEDIQPKCERALSDFWLASHMAYVAEIAPGLVEDLANAMQAAGHEGLSHVALYLLHKEGEWFLLWDGSPEVLSSPSLAPPALAFVLRCAGYGVLEKPVFPFGKPNQAAASAQHTVILYWQPAKQDRRHLLYRHF</sequence>
<organism evidence="1 2">
    <name type="scientific">Inhella gelatinilytica</name>
    <dbReference type="NCBI Taxonomy" id="2795030"/>
    <lineage>
        <taxon>Bacteria</taxon>
        <taxon>Pseudomonadati</taxon>
        <taxon>Pseudomonadota</taxon>
        <taxon>Betaproteobacteria</taxon>
        <taxon>Burkholderiales</taxon>
        <taxon>Sphaerotilaceae</taxon>
        <taxon>Inhella</taxon>
    </lineage>
</organism>
<accession>A0A931NER7</accession>
<name>A0A931NER7_9BURK</name>
<comment type="caution">
    <text evidence="1">The sequence shown here is derived from an EMBL/GenBank/DDBJ whole genome shotgun (WGS) entry which is preliminary data.</text>
</comment>
<proteinExistence type="predicted"/>